<evidence type="ECO:0000313" key="3">
    <source>
        <dbReference type="Proteomes" id="UP000444721"/>
    </source>
</evidence>
<dbReference type="EMBL" id="VFQX01000004">
    <property type="protein sequence ID" value="KAF0983920.1"/>
    <property type="molecule type" value="Genomic_DNA"/>
</dbReference>
<dbReference type="PROSITE" id="PS50879">
    <property type="entry name" value="RNASE_H_1"/>
    <property type="match status" value="1"/>
</dbReference>
<keyword evidence="3" id="KW-1185">Reference proteome</keyword>
<sequence length="519" mass="60424">MTPKIKGTVIPLEPNLRFLGHYPWSDRIVNADVNDKIEKLRLSLKYLPVRRLEPLNLKKVIHAKAISLFTHLSKTNFISKKHLESINSSIRSATKRRMLIDVRTPSGFFHLPTTLSGLDIPSIVEFIEHIHLRTLMLMANHPNNLIRKAYVFGMSHHKENENNIFHHWKSILKEYNISVKLNNQQFSLPQLSGTNFEIHTDGSRQNGKSGMGINIYDHSHTPKQLHSHSLRIHDGYSHNIAELASILTSIHLLPNRSKATIRTDSQVAIQALKKNYRGRFLLFYREFQKIIRARSLQISLKKVKGHKDPENIKVDALARQSLSQPTIFDIRQLFGKQQLLTKTDIIIFNQREMTRTFHHKKMTTKLDDNPNLIDHVHRKSLNIRFLKAKISPNYKYAVWRNITVSHIRHFTGSYCPDCEVESNLHHYIHECPKLDPARYFCEMKISSLISQPCTITDSNSWFNPHRPIFYVHHSGFLPPDSDAIIHVLAIERNWPEIQVLLALFVGRCHKYYYSDKIED</sequence>
<comment type="caution">
    <text evidence="2">The sequence shown here is derived from an EMBL/GenBank/DDBJ whole genome shotgun (WGS) entry which is preliminary data.</text>
</comment>
<dbReference type="RefSeq" id="XP_044568633.1">
    <property type="nucleotide sequence ID" value="XM_044711623.1"/>
</dbReference>
<dbReference type="InterPro" id="IPR012337">
    <property type="entry name" value="RNaseH-like_sf"/>
</dbReference>
<dbReference type="SUPFAM" id="SSF53098">
    <property type="entry name" value="Ribonuclease H-like"/>
    <property type="match status" value="1"/>
</dbReference>
<protein>
    <recommendedName>
        <fullName evidence="1">RNase H type-1 domain-containing protein</fullName>
    </recommendedName>
</protein>
<evidence type="ECO:0000313" key="2">
    <source>
        <dbReference type="EMBL" id="KAF0983920.1"/>
    </source>
</evidence>
<dbReference type="GO" id="GO:0003676">
    <property type="term" value="F:nucleic acid binding"/>
    <property type="evidence" value="ECO:0007669"/>
    <property type="project" value="InterPro"/>
</dbReference>
<dbReference type="OMA" id="MSHHKEN"/>
<dbReference type="Proteomes" id="UP000444721">
    <property type="component" value="Unassembled WGS sequence"/>
</dbReference>
<dbReference type="VEuPathDB" id="AmoebaDB:NF0035000"/>
<dbReference type="InterPro" id="IPR002156">
    <property type="entry name" value="RNaseH_domain"/>
</dbReference>
<dbReference type="VEuPathDB" id="AmoebaDB:NfTy_046860"/>
<dbReference type="InterPro" id="IPR036397">
    <property type="entry name" value="RNaseH_sf"/>
</dbReference>
<dbReference type="VEuPathDB" id="AmoebaDB:NfTy_005500"/>
<reference evidence="2 3" key="1">
    <citation type="journal article" date="2019" name="Sci. Rep.">
        <title>Nanopore sequencing improves the draft genome of the human pathogenic amoeba Naegleria fowleri.</title>
        <authorList>
            <person name="Liechti N."/>
            <person name="Schurch N."/>
            <person name="Bruggmann R."/>
            <person name="Wittwer M."/>
        </authorList>
    </citation>
    <scope>NUCLEOTIDE SEQUENCE [LARGE SCALE GENOMIC DNA]</scope>
    <source>
        <strain evidence="2 3">ATCC 30894</strain>
    </source>
</reference>
<dbReference type="GeneID" id="68115053"/>
<name>A0A6A5CEB4_NAEFO</name>
<evidence type="ECO:0000259" key="1">
    <source>
        <dbReference type="PROSITE" id="PS50879"/>
    </source>
</evidence>
<dbReference type="GO" id="GO:0004523">
    <property type="term" value="F:RNA-DNA hybrid ribonuclease activity"/>
    <property type="evidence" value="ECO:0007669"/>
    <property type="project" value="InterPro"/>
</dbReference>
<dbReference type="Pfam" id="PF00075">
    <property type="entry name" value="RNase_H"/>
    <property type="match status" value="1"/>
</dbReference>
<dbReference type="OrthoDB" id="10316162at2759"/>
<dbReference type="Gene3D" id="3.30.420.10">
    <property type="entry name" value="Ribonuclease H-like superfamily/Ribonuclease H"/>
    <property type="match status" value="1"/>
</dbReference>
<accession>A0A6A5CEB4</accession>
<proteinExistence type="predicted"/>
<organism evidence="2 3">
    <name type="scientific">Naegleria fowleri</name>
    <name type="common">Brain eating amoeba</name>
    <dbReference type="NCBI Taxonomy" id="5763"/>
    <lineage>
        <taxon>Eukaryota</taxon>
        <taxon>Discoba</taxon>
        <taxon>Heterolobosea</taxon>
        <taxon>Tetramitia</taxon>
        <taxon>Eutetramitia</taxon>
        <taxon>Vahlkampfiidae</taxon>
        <taxon>Naegleria</taxon>
    </lineage>
</organism>
<dbReference type="AlphaFoldDB" id="A0A6A5CEB4"/>
<gene>
    <name evidence="2" type="ORF">FDP41_007835</name>
</gene>
<dbReference type="VEuPathDB" id="AmoebaDB:FDP41_007835"/>
<feature type="domain" description="RNase H type-1" evidence="1">
    <location>
        <begin position="192"/>
        <end position="323"/>
    </location>
</feature>